<dbReference type="EC" id="6.1.1.17" evidence="10"/>
<feature type="binding site" evidence="10">
    <location>
        <position position="259"/>
    </location>
    <ligand>
        <name>ATP</name>
        <dbReference type="ChEBI" id="CHEBI:30616"/>
    </ligand>
</feature>
<evidence type="ECO:0000256" key="8">
    <source>
        <dbReference type="ARBA" id="ARBA00022917"/>
    </source>
</evidence>
<name>E1Y9I1_9BACT</name>
<evidence type="ECO:0000256" key="5">
    <source>
        <dbReference type="ARBA" id="ARBA00022598"/>
    </source>
</evidence>
<dbReference type="PANTHER" id="PTHR43311">
    <property type="entry name" value="GLUTAMATE--TRNA LIGASE"/>
    <property type="match status" value="1"/>
</dbReference>
<evidence type="ECO:0000313" key="13">
    <source>
        <dbReference type="EMBL" id="CBX27225.1"/>
    </source>
</evidence>
<dbReference type="HAMAP" id="MF_00022">
    <property type="entry name" value="Glu_tRNA_synth_type1"/>
    <property type="match status" value="1"/>
</dbReference>
<dbReference type="GO" id="GO:0004818">
    <property type="term" value="F:glutamate-tRNA ligase activity"/>
    <property type="evidence" value="ECO:0007669"/>
    <property type="project" value="UniProtKB-UniRule"/>
</dbReference>
<dbReference type="GO" id="GO:0008270">
    <property type="term" value="F:zinc ion binding"/>
    <property type="evidence" value="ECO:0007669"/>
    <property type="project" value="InterPro"/>
</dbReference>
<dbReference type="Gene3D" id="1.10.10.350">
    <property type="match status" value="1"/>
</dbReference>
<comment type="catalytic activity">
    <reaction evidence="10">
        <text>tRNA(Glu) + L-glutamate + ATP = L-glutamyl-tRNA(Glu) + AMP + diphosphate</text>
        <dbReference type="Rhea" id="RHEA:23540"/>
        <dbReference type="Rhea" id="RHEA-COMP:9663"/>
        <dbReference type="Rhea" id="RHEA-COMP:9680"/>
        <dbReference type="ChEBI" id="CHEBI:29985"/>
        <dbReference type="ChEBI" id="CHEBI:30616"/>
        <dbReference type="ChEBI" id="CHEBI:33019"/>
        <dbReference type="ChEBI" id="CHEBI:78442"/>
        <dbReference type="ChEBI" id="CHEBI:78520"/>
        <dbReference type="ChEBI" id="CHEBI:456215"/>
        <dbReference type="EC" id="6.1.1.17"/>
    </reaction>
</comment>
<dbReference type="InterPro" id="IPR049940">
    <property type="entry name" value="GluQ/Sye"/>
</dbReference>
<dbReference type="InterPro" id="IPR020058">
    <property type="entry name" value="Glu/Gln-tRNA-synth_Ib_cat-dom"/>
</dbReference>
<dbReference type="InterPro" id="IPR014729">
    <property type="entry name" value="Rossmann-like_a/b/a_fold"/>
</dbReference>
<dbReference type="PRINTS" id="PR00987">
    <property type="entry name" value="TRNASYNTHGLU"/>
</dbReference>
<dbReference type="GO" id="GO:0006424">
    <property type="term" value="P:glutamyl-tRNA aminoacylation"/>
    <property type="evidence" value="ECO:0007669"/>
    <property type="project" value="UniProtKB-UniRule"/>
</dbReference>
<evidence type="ECO:0000256" key="6">
    <source>
        <dbReference type="ARBA" id="ARBA00022741"/>
    </source>
</evidence>
<reference evidence="13" key="1">
    <citation type="journal article" date="2011" name="Environ. Microbiol.">
        <title>Genomic insights into the metabolic potential of the polycyclic aromatic hydrocarbon degrading sulfate-reducing Deltaproteobacterium N47.</title>
        <authorList>
            <person name="Bergmann F."/>
            <person name="Selesi D."/>
            <person name="Weinmaier T."/>
            <person name="Tischler P."/>
            <person name="Rattei T."/>
            <person name="Meckenstock R.U."/>
        </authorList>
    </citation>
    <scope>NUCLEOTIDE SEQUENCE</scope>
</reference>
<proteinExistence type="inferred from homology"/>
<protein>
    <recommendedName>
        <fullName evidence="10">Glutamate--tRNA ligase</fullName>
        <ecNumber evidence="10">6.1.1.17</ecNumber>
    </recommendedName>
    <alternativeName>
        <fullName evidence="10">Glutamyl-tRNA synthetase</fullName>
        <shortName evidence="10">GluRS</shortName>
    </alternativeName>
</protein>
<dbReference type="AlphaFoldDB" id="E1Y9I1"/>
<comment type="caution">
    <text evidence="10">Lacks conserved residue(s) required for the propagation of feature annotation.</text>
</comment>
<keyword evidence="4 10" id="KW-0963">Cytoplasm</keyword>
<dbReference type="GO" id="GO:0005829">
    <property type="term" value="C:cytosol"/>
    <property type="evidence" value="ECO:0007669"/>
    <property type="project" value="TreeGrafter"/>
</dbReference>
<dbReference type="SUPFAM" id="SSF52374">
    <property type="entry name" value="Nucleotidylyl transferase"/>
    <property type="match status" value="1"/>
</dbReference>
<dbReference type="FunFam" id="3.40.50.620:FF:000007">
    <property type="entry name" value="Glutamate--tRNA ligase"/>
    <property type="match status" value="1"/>
</dbReference>
<comment type="function">
    <text evidence="10">Catalyzes the attachment of glutamate to tRNA(Glu) in a two-step reaction: glutamate is first activated by ATP to form Glu-AMP and then transferred to the acceptor end of tRNA(Glu).</text>
</comment>
<dbReference type="SUPFAM" id="SSF48163">
    <property type="entry name" value="An anticodon-binding domain of class I aminoacyl-tRNA synthetases"/>
    <property type="match status" value="1"/>
</dbReference>
<dbReference type="EMBL" id="FR695864">
    <property type="protein sequence ID" value="CBX27225.1"/>
    <property type="molecule type" value="Genomic_DNA"/>
</dbReference>
<organism evidence="13">
    <name type="scientific">uncultured Desulfobacterium sp</name>
    <dbReference type="NCBI Taxonomy" id="201089"/>
    <lineage>
        <taxon>Bacteria</taxon>
        <taxon>Pseudomonadati</taxon>
        <taxon>Thermodesulfobacteriota</taxon>
        <taxon>Desulfobacteria</taxon>
        <taxon>Desulfobacterales</taxon>
        <taxon>Desulfobacteriaceae</taxon>
        <taxon>Desulfobacterium</taxon>
        <taxon>environmental samples</taxon>
    </lineage>
</organism>
<dbReference type="InterPro" id="IPR004527">
    <property type="entry name" value="Glu-tRNA-ligase_bac/mito"/>
</dbReference>
<feature type="short sequence motif" description="'KMSKS' region" evidence="10">
    <location>
        <begin position="256"/>
        <end position="260"/>
    </location>
</feature>
<gene>
    <name evidence="10" type="primary">gltX</name>
    <name evidence="13" type="ORF">N47_A12540</name>
</gene>
<dbReference type="Pfam" id="PF19269">
    <property type="entry name" value="Anticodon_2"/>
    <property type="match status" value="1"/>
</dbReference>
<dbReference type="InterPro" id="IPR045462">
    <property type="entry name" value="aa-tRNA-synth_I_cd-bd"/>
</dbReference>
<dbReference type="InterPro" id="IPR001412">
    <property type="entry name" value="aa-tRNA-synth_I_CS"/>
</dbReference>
<accession>E1Y9I1</accession>
<keyword evidence="7 10" id="KW-0067">ATP-binding</keyword>
<dbReference type="InterPro" id="IPR000924">
    <property type="entry name" value="Glu/Gln-tRNA-synth"/>
</dbReference>
<dbReference type="GO" id="GO:0000049">
    <property type="term" value="F:tRNA binding"/>
    <property type="evidence" value="ECO:0007669"/>
    <property type="project" value="InterPro"/>
</dbReference>
<dbReference type="CDD" id="cd00808">
    <property type="entry name" value="GluRS_core"/>
    <property type="match status" value="1"/>
</dbReference>
<dbReference type="GO" id="GO:0005524">
    <property type="term" value="F:ATP binding"/>
    <property type="evidence" value="ECO:0007669"/>
    <property type="project" value="UniProtKB-UniRule"/>
</dbReference>
<evidence type="ECO:0000256" key="3">
    <source>
        <dbReference type="ARBA" id="ARBA00011245"/>
    </source>
</evidence>
<keyword evidence="9 10" id="KW-0030">Aminoacyl-tRNA synthetase</keyword>
<feature type="short sequence motif" description="'HIGH' region" evidence="10">
    <location>
        <begin position="30"/>
        <end position="40"/>
    </location>
</feature>
<evidence type="ECO:0000256" key="9">
    <source>
        <dbReference type="ARBA" id="ARBA00023146"/>
    </source>
</evidence>
<evidence type="ECO:0000259" key="11">
    <source>
        <dbReference type="Pfam" id="PF00749"/>
    </source>
</evidence>
<dbReference type="InterPro" id="IPR033910">
    <property type="entry name" value="GluRS_core"/>
</dbReference>
<sequence>MLSGPCLAGKTYFLLEKNVNMDTVITRFPPSPTGYLHVGGARTALFNWLYARHMKGRFVLRIEDTDTRRSTQASVDAIFEALEWLGIDWDEGPYFQSKRFDIYLEYIDKLIDSGNAYYCTCSQEKLEEMRATAMASGKKPKYDGTCRNKELKKTDNAVVRIKAPLDGTTVVRDVIKNNIVFNNTELDDFIICRSDGTPTYNLAVVVDDITMSINTIIRGDDHVNNTPKQIIIYNALGHSLPVFGHVPMVLGSDKTRLSKRHGAMSVTEYKDMGYLPDAFINYIVRLGWSYGDQEFFTRDELIEKFSLENIGRSAGVFDINKLLALNADHIKLSDPDKITKHLAPFLNKLGFEFREGPFIEGVIKTLNARSKTLKEMAENAAFYFQDTISYQEDAASKFLTADSVEILNTLIALFEALESFDEKSIENVFVKIMEQTGLKLGKIAQPVRVALTGKTISPGVFEILNVLGKEKSINRLKMAASFIGDKKS</sequence>
<evidence type="ECO:0000256" key="10">
    <source>
        <dbReference type="HAMAP-Rule" id="MF_00022"/>
    </source>
</evidence>
<dbReference type="Gene3D" id="3.40.50.620">
    <property type="entry name" value="HUPs"/>
    <property type="match status" value="1"/>
</dbReference>
<feature type="domain" description="Glutamyl/glutaminyl-tRNA synthetase class Ib catalytic" evidence="11">
    <location>
        <begin position="24"/>
        <end position="322"/>
    </location>
</feature>
<keyword evidence="6 10" id="KW-0547">Nucleotide-binding</keyword>
<evidence type="ECO:0000256" key="1">
    <source>
        <dbReference type="ARBA" id="ARBA00004496"/>
    </source>
</evidence>
<evidence type="ECO:0000256" key="4">
    <source>
        <dbReference type="ARBA" id="ARBA00022490"/>
    </source>
</evidence>
<dbReference type="NCBIfam" id="TIGR00464">
    <property type="entry name" value="gltX_bact"/>
    <property type="match status" value="1"/>
</dbReference>
<keyword evidence="5 10" id="KW-0436">Ligase</keyword>
<comment type="subcellular location">
    <subcellularLocation>
        <location evidence="1 10">Cytoplasm</location>
    </subcellularLocation>
</comment>
<evidence type="ECO:0000259" key="12">
    <source>
        <dbReference type="Pfam" id="PF19269"/>
    </source>
</evidence>
<feature type="domain" description="Aminoacyl-tRNA synthetase class I anticodon-binding" evidence="12">
    <location>
        <begin position="338"/>
        <end position="479"/>
    </location>
</feature>
<comment type="similarity">
    <text evidence="2 10">Belongs to the class-I aminoacyl-tRNA synthetase family. Glutamate--tRNA ligase type 1 subfamily.</text>
</comment>
<dbReference type="InterPro" id="IPR008925">
    <property type="entry name" value="aa_tRNA-synth_I_cd-bd_sf"/>
</dbReference>
<dbReference type="PANTHER" id="PTHR43311:SF2">
    <property type="entry name" value="GLUTAMATE--TRNA LIGASE, MITOCHONDRIAL-RELATED"/>
    <property type="match status" value="1"/>
</dbReference>
<dbReference type="InterPro" id="IPR020751">
    <property type="entry name" value="aa-tRNA-synth_I_codon-bd_sub2"/>
</dbReference>
<dbReference type="PROSITE" id="PS00178">
    <property type="entry name" value="AA_TRNA_LIGASE_I"/>
    <property type="match status" value="1"/>
</dbReference>
<comment type="subunit">
    <text evidence="3 10">Monomer.</text>
</comment>
<dbReference type="Pfam" id="PF00749">
    <property type="entry name" value="tRNA-synt_1c"/>
    <property type="match status" value="1"/>
</dbReference>
<evidence type="ECO:0000256" key="2">
    <source>
        <dbReference type="ARBA" id="ARBA00007894"/>
    </source>
</evidence>
<evidence type="ECO:0000256" key="7">
    <source>
        <dbReference type="ARBA" id="ARBA00022840"/>
    </source>
</evidence>
<keyword evidence="8 10" id="KW-0648">Protein biosynthesis</keyword>